<dbReference type="Proteomes" id="UP000824120">
    <property type="component" value="Chromosome 4"/>
</dbReference>
<accession>A0A9J5ZHM9</accession>
<comment type="caution">
    <text evidence="1">The sequence shown here is derived from an EMBL/GenBank/DDBJ whole genome shotgun (WGS) entry which is preliminary data.</text>
</comment>
<dbReference type="AlphaFoldDB" id="A0A9J5ZHM9"/>
<evidence type="ECO:0000313" key="2">
    <source>
        <dbReference type="Proteomes" id="UP000824120"/>
    </source>
</evidence>
<evidence type="ECO:0000313" key="1">
    <source>
        <dbReference type="EMBL" id="KAG5611933.1"/>
    </source>
</evidence>
<organism evidence="1 2">
    <name type="scientific">Solanum commersonii</name>
    <name type="common">Commerson's wild potato</name>
    <name type="synonym">Commerson's nightshade</name>
    <dbReference type="NCBI Taxonomy" id="4109"/>
    <lineage>
        <taxon>Eukaryota</taxon>
        <taxon>Viridiplantae</taxon>
        <taxon>Streptophyta</taxon>
        <taxon>Embryophyta</taxon>
        <taxon>Tracheophyta</taxon>
        <taxon>Spermatophyta</taxon>
        <taxon>Magnoliopsida</taxon>
        <taxon>eudicotyledons</taxon>
        <taxon>Gunneridae</taxon>
        <taxon>Pentapetalae</taxon>
        <taxon>asterids</taxon>
        <taxon>lamiids</taxon>
        <taxon>Solanales</taxon>
        <taxon>Solanaceae</taxon>
        <taxon>Solanoideae</taxon>
        <taxon>Solaneae</taxon>
        <taxon>Solanum</taxon>
    </lineage>
</organism>
<reference evidence="1 2" key="1">
    <citation type="submission" date="2020-09" db="EMBL/GenBank/DDBJ databases">
        <title>De no assembly of potato wild relative species, Solanum commersonii.</title>
        <authorList>
            <person name="Cho K."/>
        </authorList>
    </citation>
    <scope>NUCLEOTIDE SEQUENCE [LARGE SCALE GENOMIC DNA]</scope>
    <source>
        <strain evidence="1">LZ3.2</strain>
        <tissue evidence="1">Leaf</tissue>
    </source>
</reference>
<gene>
    <name evidence="1" type="ORF">H5410_023214</name>
</gene>
<proteinExistence type="predicted"/>
<protein>
    <submittedName>
        <fullName evidence="1">Uncharacterized protein</fullName>
    </submittedName>
</protein>
<dbReference type="EMBL" id="JACXVP010000004">
    <property type="protein sequence ID" value="KAG5611933.1"/>
    <property type="molecule type" value="Genomic_DNA"/>
</dbReference>
<sequence length="63" mass="6946">MRAISNDYGFADGSRTGFLQRSWVELVLDIAVMLLKNWAFGYESNWAGKLKDVGSLFGIADGS</sequence>
<name>A0A9J5ZHM9_SOLCO</name>
<keyword evidence="2" id="KW-1185">Reference proteome</keyword>